<sequence length="219" mass="24056">MLRGFVITLVIVLLVLQALSSLFETGIYAGVQVFLDKNDLAYTKGWQYYFKWVVKPLSAVTALGLLISSMCSCCCGGPKRSADIRGGRTFPSVLGFFSLVLTALWAVVVAFQVRDTNATTADIIINNSFANQAFIYPLGKGFSLKNDCKASPFTLMEHGETACALLKAETALTIVCLALWALTFIFSTLLCCIVRRTRRVNHATVDFNAYSPTTPQFKH</sequence>
<dbReference type="EMBL" id="JANBPG010000026">
    <property type="protein sequence ID" value="KAJ1901479.1"/>
    <property type="molecule type" value="Genomic_DNA"/>
</dbReference>
<name>A0ACC1IV79_9FUNG</name>
<proteinExistence type="predicted"/>
<evidence type="ECO:0000313" key="2">
    <source>
        <dbReference type="Proteomes" id="UP001150581"/>
    </source>
</evidence>
<reference evidence="1" key="1">
    <citation type="submission" date="2022-07" db="EMBL/GenBank/DDBJ databases">
        <title>Phylogenomic reconstructions and comparative analyses of Kickxellomycotina fungi.</title>
        <authorList>
            <person name="Reynolds N.K."/>
            <person name="Stajich J.E."/>
            <person name="Barry K."/>
            <person name="Grigoriev I.V."/>
            <person name="Crous P."/>
            <person name="Smith M.E."/>
        </authorList>
    </citation>
    <scope>NUCLEOTIDE SEQUENCE</scope>
    <source>
        <strain evidence="1">Benny 63K</strain>
    </source>
</reference>
<organism evidence="1 2">
    <name type="scientific">Kickxella alabastrina</name>
    <dbReference type="NCBI Taxonomy" id="61397"/>
    <lineage>
        <taxon>Eukaryota</taxon>
        <taxon>Fungi</taxon>
        <taxon>Fungi incertae sedis</taxon>
        <taxon>Zoopagomycota</taxon>
        <taxon>Kickxellomycotina</taxon>
        <taxon>Kickxellomycetes</taxon>
        <taxon>Kickxellales</taxon>
        <taxon>Kickxellaceae</taxon>
        <taxon>Kickxella</taxon>
    </lineage>
</organism>
<gene>
    <name evidence="1" type="ORF">LPJ66_000761</name>
</gene>
<dbReference type="Proteomes" id="UP001150581">
    <property type="component" value="Unassembled WGS sequence"/>
</dbReference>
<protein>
    <submittedName>
        <fullName evidence="1">Uncharacterized protein</fullName>
    </submittedName>
</protein>
<accession>A0ACC1IV79</accession>
<evidence type="ECO:0000313" key="1">
    <source>
        <dbReference type="EMBL" id="KAJ1901479.1"/>
    </source>
</evidence>
<keyword evidence="2" id="KW-1185">Reference proteome</keyword>
<comment type="caution">
    <text evidence="1">The sequence shown here is derived from an EMBL/GenBank/DDBJ whole genome shotgun (WGS) entry which is preliminary data.</text>
</comment>